<protein>
    <submittedName>
        <fullName evidence="1">Uncharacterized protein</fullName>
    </submittedName>
</protein>
<organism evidence="1 2">
    <name type="scientific">Paenibacillus rhizoplanae</name>
    <dbReference type="NCBI Taxonomy" id="1917181"/>
    <lineage>
        <taxon>Bacteria</taxon>
        <taxon>Bacillati</taxon>
        <taxon>Bacillota</taxon>
        <taxon>Bacilli</taxon>
        <taxon>Bacillales</taxon>
        <taxon>Paenibacillaceae</taxon>
        <taxon>Paenibacillus</taxon>
    </lineage>
</organism>
<evidence type="ECO:0000313" key="1">
    <source>
        <dbReference type="EMBL" id="MFD2414268.1"/>
    </source>
</evidence>
<gene>
    <name evidence="1" type="ORF">ACFSX3_30935</name>
</gene>
<reference evidence="2" key="1">
    <citation type="journal article" date="2019" name="Int. J. Syst. Evol. Microbiol.">
        <title>The Global Catalogue of Microorganisms (GCM) 10K type strain sequencing project: providing services to taxonomists for standard genome sequencing and annotation.</title>
        <authorList>
            <consortium name="The Broad Institute Genomics Platform"/>
            <consortium name="The Broad Institute Genome Sequencing Center for Infectious Disease"/>
            <person name="Wu L."/>
            <person name="Ma J."/>
        </authorList>
    </citation>
    <scope>NUCLEOTIDE SEQUENCE [LARGE SCALE GENOMIC DNA]</scope>
    <source>
        <strain evidence="2">CCM 8725</strain>
    </source>
</reference>
<comment type="caution">
    <text evidence="1">The sequence shown here is derived from an EMBL/GenBank/DDBJ whole genome shotgun (WGS) entry which is preliminary data.</text>
</comment>
<keyword evidence="2" id="KW-1185">Reference proteome</keyword>
<accession>A0ABW5FH16</accession>
<evidence type="ECO:0000313" key="2">
    <source>
        <dbReference type="Proteomes" id="UP001597448"/>
    </source>
</evidence>
<sequence>MYNWIQNYTKLEYLTEEEPYDFGFAAENRPRIHRLEPQPQPAIMSALAQYFIAASALLSENTYTSIPMRNRKAAERVLEEVSPHFAEARQHTGAGGESELVLQKLKPSSGELFRVTTTCVMPLIDDLYRHQDTGGWQNARKRTVVKYPVNVQALAPYEAEGIAELQALLRKLYFEPPGDDFGLMPLGWQFDDQLQHSVVLRFLAGFAPYLTLGVNEETLEVISIDLSTQEFTHPVLLYDEEPLPPRRNGNVLYLDLGSKLVYVIDLSKQGRLERWADLHEEAQVYLMPPEGAFADFDHLTARPIPAGVSLFYDTDTLTRMLETVNRELETFKE</sequence>
<dbReference type="RefSeq" id="WP_209994251.1">
    <property type="nucleotide sequence ID" value="NZ_JBHSVQ010000001.1"/>
</dbReference>
<proteinExistence type="predicted"/>
<name>A0ABW5FH16_9BACL</name>
<dbReference type="EMBL" id="JBHUKY010000096">
    <property type="protein sequence ID" value="MFD2414268.1"/>
    <property type="molecule type" value="Genomic_DNA"/>
</dbReference>
<dbReference type="Proteomes" id="UP001597448">
    <property type="component" value="Unassembled WGS sequence"/>
</dbReference>